<dbReference type="Proteomes" id="UP000789901">
    <property type="component" value="Unassembled WGS sequence"/>
</dbReference>
<gene>
    <name evidence="1" type="ORF">GMARGA_LOCUS2756</name>
</gene>
<dbReference type="EMBL" id="CAJVQB010000903">
    <property type="protein sequence ID" value="CAG8512595.1"/>
    <property type="molecule type" value="Genomic_DNA"/>
</dbReference>
<evidence type="ECO:0000313" key="2">
    <source>
        <dbReference type="Proteomes" id="UP000789901"/>
    </source>
</evidence>
<reference evidence="1 2" key="1">
    <citation type="submission" date="2021-06" db="EMBL/GenBank/DDBJ databases">
        <authorList>
            <person name="Kallberg Y."/>
            <person name="Tangrot J."/>
            <person name="Rosling A."/>
        </authorList>
    </citation>
    <scope>NUCLEOTIDE SEQUENCE [LARGE SCALE GENOMIC DNA]</scope>
    <source>
        <strain evidence="1 2">120-4 pot B 10/14</strain>
    </source>
</reference>
<organism evidence="1 2">
    <name type="scientific">Gigaspora margarita</name>
    <dbReference type="NCBI Taxonomy" id="4874"/>
    <lineage>
        <taxon>Eukaryota</taxon>
        <taxon>Fungi</taxon>
        <taxon>Fungi incertae sedis</taxon>
        <taxon>Mucoromycota</taxon>
        <taxon>Glomeromycotina</taxon>
        <taxon>Glomeromycetes</taxon>
        <taxon>Diversisporales</taxon>
        <taxon>Gigasporaceae</taxon>
        <taxon>Gigaspora</taxon>
    </lineage>
</organism>
<keyword evidence="2" id="KW-1185">Reference proteome</keyword>
<proteinExistence type="predicted"/>
<name>A0ABM8W344_GIGMA</name>
<comment type="caution">
    <text evidence="1">The sequence shown here is derived from an EMBL/GenBank/DDBJ whole genome shotgun (WGS) entry which is preliminary data.</text>
</comment>
<sequence length="273" mass="30451">MSQISDVHFPKEQFDEASSSNINGYKYIRYDNGDIFIIDMSNADHSYLVAFVIMLFGAYNAGFTTPNEPMIVCGDTFHYSPNGSGVKISPDVVIIPNKNHVPYPTVPHSGPPPNDVSGHSHARIVVEIANHQTINSLTTKCRLWLQETYVRYVLGIKIHAPKDTRNSQGNRLRAMTARLWIQGAEEYQEDFGTIPKNTVIIHGRTIPTTGCTGPGLTNYTVKILIREVFYNPTNTVPAVYTPVIPAAFNIDPDASIDIDLYLIQQRVLSTQKQ</sequence>
<evidence type="ECO:0000313" key="1">
    <source>
        <dbReference type="EMBL" id="CAG8512595.1"/>
    </source>
</evidence>
<accession>A0ABM8W344</accession>
<protein>
    <submittedName>
        <fullName evidence="1">15727_t:CDS:1</fullName>
    </submittedName>
</protein>